<sequence length="98" mass="11118">MEGANEQWKKEKEDLIARLHVEERKSWKLQWELDRCNKQLERRTRDLRRGKSNTTTQAGPSEGRPMDDAPGENILDLSIDNASGSTSQSKKGKGLAIP</sequence>
<evidence type="ECO:0000313" key="3">
    <source>
        <dbReference type="Proteomes" id="UP001358586"/>
    </source>
</evidence>
<evidence type="ECO:0000313" key="2">
    <source>
        <dbReference type="EMBL" id="KAK5819349.1"/>
    </source>
</evidence>
<dbReference type="EMBL" id="JARKNE010000007">
    <property type="protein sequence ID" value="KAK5819349.1"/>
    <property type="molecule type" value="Genomic_DNA"/>
</dbReference>
<evidence type="ECO:0000256" key="1">
    <source>
        <dbReference type="SAM" id="MobiDB-lite"/>
    </source>
</evidence>
<accession>A0ABR0PDH4</accession>
<comment type="caution">
    <text evidence="2">The sequence shown here is derived from an EMBL/GenBank/DDBJ whole genome shotgun (WGS) entry which is preliminary data.</text>
</comment>
<organism evidence="2 3">
    <name type="scientific">Gossypium arboreum</name>
    <name type="common">Tree cotton</name>
    <name type="synonym">Gossypium nanking</name>
    <dbReference type="NCBI Taxonomy" id="29729"/>
    <lineage>
        <taxon>Eukaryota</taxon>
        <taxon>Viridiplantae</taxon>
        <taxon>Streptophyta</taxon>
        <taxon>Embryophyta</taxon>
        <taxon>Tracheophyta</taxon>
        <taxon>Spermatophyta</taxon>
        <taxon>Magnoliopsida</taxon>
        <taxon>eudicotyledons</taxon>
        <taxon>Gunneridae</taxon>
        <taxon>Pentapetalae</taxon>
        <taxon>rosids</taxon>
        <taxon>malvids</taxon>
        <taxon>Malvales</taxon>
        <taxon>Malvaceae</taxon>
        <taxon>Malvoideae</taxon>
        <taxon>Gossypium</taxon>
    </lineage>
</organism>
<feature type="region of interest" description="Disordered" evidence="1">
    <location>
        <begin position="40"/>
        <end position="98"/>
    </location>
</feature>
<protein>
    <submittedName>
        <fullName evidence="2">Uncharacterized protein</fullName>
    </submittedName>
</protein>
<gene>
    <name evidence="2" type="ORF">PVK06_024339</name>
</gene>
<proteinExistence type="predicted"/>
<feature type="compositionally biased region" description="Basic and acidic residues" evidence="1">
    <location>
        <begin position="40"/>
        <end position="49"/>
    </location>
</feature>
<dbReference type="Proteomes" id="UP001358586">
    <property type="component" value="Chromosome 7"/>
</dbReference>
<reference evidence="2 3" key="1">
    <citation type="submission" date="2023-03" db="EMBL/GenBank/DDBJ databases">
        <title>WGS of Gossypium arboreum.</title>
        <authorList>
            <person name="Yu D."/>
        </authorList>
    </citation>
    <scope>NUCLEOTIDE SEQUENCE [LARGE SCALE GENOMIC DNA]</scope>
    <source>
        <tissue evidence="2">Leaf</tissue>
    </source>
</reference>
<name>A0ABR0PDH4_GOSAR</name>
<keyword evidence="3" id="KW-1185">Reference proteome</keyword>